<reference evidence="1 2" key="1">
    <citation type="journal article" date="2023" name="G3 (Bethesda)">
        <title>A chromosome-length genome assembly and annotation of blackberry (Rubus argutus, cv. 'Hillquist').</title>
        <authorList>
            <person name="Bruna T."/>
            <person name="Aryal R."/>
            <person name="Dudchenko O."/>
            <person name="Sargent D.J."/>
            <person name="Mead D."/>
            <person name="Buti M."/>
            <person name="Cavallini A."/>
            <person name="Hytonen T."/>
            <person name="Andres J."/>
            <person name="Pham M."/>
            <person name="Weisz D."/>
            <person name="Mascagni F."/>
            <person name="Usai G."/>
            <person name="Natali L."/>
            <person name="Bassil N."/>
            <person name="Fernandez G.E."/>
            <person name="Lomsadze A."/>
            <person name="Armour M."/>
            <person name="Olukolu B."/>
            <person name="Poorten T."/>
            <person name="Britton C."/>
            <person name="Davik J."/>
            <person name="Ashrafi H."/>
            <person name="Aiden E.L."/>
            <person name="Borodovsky M."/>
            <person name="Worthington M."/>
        </authorList>
    </citation>
    <scope>NUCLEOTIDE SEQUENCE [LARGE SCALE GENOMIC DNA]</scope>
    <source>
        <strain evidence="1">PI 553951</strain>
    </source>
</reference>
<name>A0AAW1XZG5_RUBAR</name>
<dbReference type="AlphaFoldDB" id="A0AAW1XZG5"/>
<comment type="caution">
    <text evidence="1">The sequence shown here is derived from an EMBL/GenBank/DDBJ whole genome shotgun (WGS) entry which is preliminary data.</text>
</comment>
<sequence length="124" mass="14028">MPQLKRSCCVYRGDRAWRGSNRHCFGLRFPSKILGLWQRSSARGFEVEIDLKNQFLATQAAQARACHAAAWSPIPAHHLHRSSIKQSGLPRSIRSISDCHHSRPAPPFIRAQKPPLAVLLLRFP</sequence>
<dbReference type="Proteomes" id="UP001457282">
    <property type="component" value="Unassembled WGS sequence"/>
</dbReference>
<evidence type="ECO:0000313" key="2">
    <source>
        <dbReference type="Proteomes" id="UP001457282"/>
    </source>
</evidence>
<proteinExistence type="predicted"/>
<evidence type="ECO:0000313" key="1">
    <source>
        <dbReference type="EMBL" id="KAK9941992.1"/>
    </source>
</evidence>
<keyword evidence="2" id="KW-1185">Reference proteome</keyword>
<accession>A0AAW1XZG5</accession>
<organism evidence="1 2">
    <name type="scientific">Rubus argutus</name>
    <name type="common">Southern blackberry</name>
    <dbReference type="NCBI Taxonomy" id="59490"/>
    <lineage>
        <taxon>Eukaryota</taxon>
        <taxon>Viridiplantae</taxon>
        <taxon>Streptophyta</taxon>
        <taxon>Embryophyta</taxon>
        <taxon>Tracheophyta</taxon>
        <taxon>Spermatophyta</taxon>
        <taxon>Magnoliopsida</taxon>
        <taxon>eudicotyledons</taxon>
        <taxon>Gunneridae</taxon>
        <taxon>Pentapetalae</taxon>
        <taxon>rosids</taxon>
        <taxon>fabids</taxon>
        <taxon>Rosales</taxon>
        <taxon>Rosaceae</taxon>
        <taxon>Rosoideae</taxon>
        <taxon>Rosoideae incertae sedis</taxon>
        <taxon>Rubus</taxon>
    </lineage>
</organism>
<dbReference type="EMBL" id="JBEDUW010000002">
    <property type="protein sequence ID" value="KAK9941992.1"/>
    <property type="molecule type" value="Genomic_DNA"/>
</dbReference>
<gene>
    <name evidence="1" type="ORF">M0R45_007682</name>
</gene>
<protein>
    <submittedName>
        <fullName evidence="1">Uncharacterized protein</fullName>
    </submittedName>
</protein>